<accession>A0A120JTZ8</accession>
<evidence type="ECO:0008006" key="4">
    <source>
        <dbReference type="Google" id="ProtNLM"/>
    </source>
</evidence>
<evidence type="ECO:0000313" key="3">
    <source>
        <dbReference type="Proteomes" id="UP000063781"/>
    </source>
</evidence>
<reference evidence="2 3" key="1">
    <citation type="submission" date="2015-10" db="EMBL/GenBank/DDBJ databases">
        <title>Erysipelothrix larvae sp. LV19 isolated from the larval gut of the rhinoceros beetle, Trypoxylus dichotomus.</title>
        <authorList>
            <person name="Lim S."/>
            <person name="Kim B.-C."/>
        </authorList>
    </citation>
    <scope>NUCLEOTIDE SEQUENCE [LARGE SCALE GENOMIC DNA]</scope>
    <source>
        <strain evidence="2 3">LV19</strain>
    </source>
</reference>
<protein>
    <recommendedName>
        <fullName evidence="4">Integrase catalytic domain-containing protein</fullName>
    </recommendedName>
</protein>
<dbReference type="Proteomes" id="UP000063781">
    <property type="component" value="Chromosome"/>
</dbReference>
<evidence type="ECO:0000313" key="2">
    <source>
        <dbReference type="EMBL" id="AMC94456.1"/>
    </source>
</evidence>
<evidence type="ECO:0000256" key="1">
    <source>
        <dbReference type="SAM" id="MobiDB-lite"/>
    </source>
</evidence>
<dbReference type="AlphaFoldDB" id="A0A120JTZ8"/>
<name>A0A120JTZ8_9FIRM</name>
<gene>
    <name evidence="2" type="ORF">AOC36_10870</name>
</gene>
<organism evidence="2 3">
    <name type="scientific">Erysipelothrix larvae</name>
    <dbReference type="NCBI Taxonomy" id="1514105"/>
    <lineage>
        <taxon>Bacteria</taxon>
        <taxon>Bacillati</taxon>
        <taxon>Bacillota</taxon>
        <taxon>Erysipelotrichia</taxon>
        <taxon>Erysipelotrichales</taxon>
        <taxon>Erysipelotrichaceae</taxon>
        <taxon>Erysipelothrix</taxon>
    </lineage>
</organism>
<keyword evidence="3" id="KW-1185">Reference proteome</keyword>
<dbReference type="InterPro" id="IPR012337">
    <property type="entry name" value="RNaseH-like_sf"/>
</dbReference>
<dbReference type="EMBL" id="CP013213">
    <property type="protein sequence ID" value="AMC94456.1"/>
    <property type="molecule type" value="Genomic_DNA"/>
</dbReference>
<proteinExistence type="predicted"/>
<feature type="compositionally biased region" description="Polar residues" evidence="1">
    <location>
        <begin position="58"/>
        <end position="76"/>
    </location>
</feature>
<feature type="region of interest" description="Disordered" evidence="1">
    <location>
        <begin position="54"/>
        <end position="76"/>
    </location>
</feature>
<sequence>MIHSDQGIHYTSKNLLTLIEKSKIWQAMLRRGNCWDNALESQTKRLAWKQHRDLAETGNPNHTPVQIKNDLESISN</sequence>
<dbReference type="SUPFAM" id="SSF53098">
    <property type="entry name" value="Ribonuclease H-like"/>
    <property type="match status" value="1"/>
</dbReference>
<dbReference type="KEGG" id="erl:AOC36_10870"/>